<comment type="caution">
    <text evidence="3">The sequence shown here is derived from an EMBL/GenBank/DDBJ whole genome shotgun (WGS) entry which is preliminary data.</text>
</comment>
<evidence type="ECO:0000313" key="3">
    <source>
        <dbReference type="EMBL" id="MBV7257658.1"/>
    </source>
</evidence>
<dbReference type="EMBL" id="JAGSPA010000004">
    <property type="protein sequence ID" value="MBV7257658.1"/>
    <property type="molecule type" value="Genomic_DNA"/>
</dbReference>
<name>A0ABS6SHY1_9SPHN</name>
<dbReference type="InterPro" id="IPR000674">
    <property type="entry name" value="Ald_Oxase/Xan_DH_a/b"/>
</dbReference>
<dbReference type="RefSeq" id="WP_218446493.1">
    <property type="nucleotide sequence ID" value="NZ_JAGSPA010000004.1"/>
</dbReference>
<feature type="domain" description="Aldehyde oxidase/xanthine dehydrogenase a/b hammerhead" evidence="2">
    <location>
        <begin position="19"/>
        <end position="132"/>
    </location>
</feature>
<sequence>MKFGVGQSPKRLEDERLITGAGRFTDDYQPDGCTFGVTVRSPYAHARILGIDVSEARAMPGVLAVYTADDIADYGRIPCLVPLSGPVKAERPLLTGDKVRFVGDGVAFVVAETREQARFAAEAVNVDYEEIEAVHSIDRALENDAARVWEEAESNKLFDWQVGDSQAADEAFANAAHVTTLRLVQNRVAPTSMEVRSAVGQWDAAGADGKGAFLFHTGSQGVANMRPHLAKTIMKVEPEQMRIVTGDVGGGFGMKSFCYPEYGLVLHAARALGRPVKWTGERGDAFQTDLHGRAMVTDAQLALDDKGMILGLKAETWSDLGGYQSQYGPAIQTFAGGRIIGGVYRIPAIHNVVHGVATNTAPTDAYRGAGRPEAAYIIERLMEAAARETGMDVIDIRRRNLLRPDELPHENGLGLNFDVGNYPALLNAAVKRADWAGFDVRRAEAEARGMRYGRGAAFYVEIAGGGSTEEFADVKIRGGKVHAAIGTQSNGQGHETAYAQVIAEKLGIDLEDVIIEQGDTDRLDVGNGTGGSRSMVWGGAAGLEAAADVIAKGRIFAAQDLGGEVDFDAGVYRARGTNETRGLMEIAAAHPGELDVRASYKPENPGPTYPNGCHIAEVELNPDTGILSVSKYTVVDDFGTLVNPMLVEGQVQGGVAQGLGQAVMEDVVYDENGQLLTGSFMDYGIPRADDMPLGMTFDTEPVPNPNNPLGAKGCGEAGTIGAMPSIMNALVDCLGGQHVDMPATPEKLWRLAQGLEMRQAAA</sequence>
<reference evidence="3 4" key="1">
    <citation type="submission" date="2021-04" db="EMBL/GenBank/DDBJ databases">
        <authorList>
            <person name="Pira H."/>
            <person name="Risdian C."/>
            <person name="Wink J."/>
        </authorList>
    </citation>
    <scope>NUCLEOTIDE SEQUENCE [LARGE SCALE GENOMIC DNA]</scope>
    <source>
        <strain evidence="3 4">WHA3</strain>
    </source>
</reference>
<dbReference type="InterPro" id="IPR008274">
    <property type="entry name" value="AldOxase/xan_DH_MoCoBD1"/>
</dbReference>
<gene>
    <name evidence="3" type="ORF">KCG44_12770</name>
</gene>
<dbReference type="InterPro" id="IPR016208">
    <property type="entry name" value="Ald_Oxase/xanthine_DH-like"/>
</dbReference>
<organism evidence="3 4">
    <name type="scientific">Pacificimonas pallii</name>
    <dbReference type="NCBI Taxonomy" id="2827236"/>
    <lineage>
        <taxon>Bacteria</taxon>
        <taxon>Pseudomonadati</taxon>
        <taxon>Pseudomonadota</taxon>
        <taxon>Alphaproteobacteria</taxon>
        <taxon>Sphingomonadales</taxon>
        <taxon>Sphingosinicellaceae</taxon>
        <taxon>Pacificimonas</taxon>
    </lineage>
</organism>
<protein>
    <submittedName>
        <fullName evidence="3">Xanthine dehydrogenase family protein molybdopterin-binding subunit</fullName>
    </submittedName>
</protein>
<keyword evidence="4" id="KW-1185">Reference proteome</keyword>
<proteinExistence type="predicted"/>
<dbReference type="Pfam" id="PF01315">
    <property type="entry name" value="Ald_Xan_dh_C"/>
    <property type="match status" value="1"/>
</dbReference>
<dbReference type="Pfam" id="PF20256">
    <property type="entry name" value="MoCoBD_2"/>
    <property type="match status" value="1"/>
</dbReference>
<evidence type="ECO:0000259" key="2">
    <source>
        <dbReference type="SMART" id="SM01008"/>
    </source>
</evidence>
<dbReference type="PANTHER" id="PTHR11908:SF132">
    <property type="entry name" value="ALDEHYDE OXIDASE 1-RELATED"/>
    <property type="match status" value="1"/>
</dbReference>
<dbReference type="SMART" id="SM01008">
    <property type="entry name" value="Ald_Xan_dh_C"/>
    <property type="match status" value="1"/>
</dbReference>
<dbReference type="InterPro" id="IPR046867">
    <property type="entry name" value="AldOxase/xan_DH_MoCoBD2"/>
</dbReference>
<keyword evidence="1" id="KW-0500">Molybdenum</keyword>
<dbReference type="Pfam" id="PF02738">
    <property type="entry name" value="MoCoBD_1"/>
    <property type="match status" value="1"/>
</dbReference>
<evidence type="ECO:0000256" key="1">
    <source>
        <dbReference type="ARBA" id="ARBA00022505"/>
    </source>
</evidence>
<dbReference type="PANTHER" id="PTHR11908">
    <property type="entry name" value="XANTHINE DEHYDROGENASE"/>
    <property type="match status" value="1"/>
</dbReference>
<evidence type="ECO:0000313" key="4">
    <source>
        <dbReference type="Proteomes" id="UP000722336"/>
    </source>
</evidence>
<dbReference type="Proteomes" id="UP000722336">
    <property type="component" value="Unassembled WGS sequence"/>
</dbReference>
<accession>A0ABS6SHY1</accession>